<keyword evidence="3" id="KW-0804">Transcription</keyword>
<dbReference type="GO" id="GO:0000976">
    <property type="term" value="F:transcription cis-regulatory region binding"/>
    <property type="evidence" value="ECO:0007669"/>
    <property type="project" value="TreeGrafter"/>
</dbReference>
<keyword evidence="2" id="KW-0805">Transcription regulation</keyword>
<proteinExistence type="inferred from homology"/>
<gene>
    <name evidence="5" type="ORF">GR138_29685</name>
</gene>
<accession>A0A6N8SQZ2</accession>
<sequence>MHYNIRYLQTFECVYRYNSISLAAKELRITPSAISHQLKGLRNQIGEDLVQKSGRTTTFTEAGEKLGQRLQTAFSEIDASVKNVIGGGDRPLRVMAGSSFAQGWLFKRLQAVPHPKWFHGLQIKMFTDPSPVITDTVADIFFQRLH</sequence>
<dbReference type="InterPro" id="IPR036390">
    <property type="entry name" value="WH_DNA-bd_sf"/>
</dbReference>
<dbReference type="InterPro" id="IPR000847">
    <property type="entry name" value="LysR_HTH_N"/>
</dbReference>
<organism evidence="5 6">
    <name type="scientific">Shinella kummerowiae</name>
    <dbReference type="NCBI Taxonomy" id="417745"/>
    <lineage>
        <taxon>Bacteria</taxon>
        <taxon>Pseudomonadati</taxon>
        <taxon>Pseudomonadota</taxon>
        <taxon>Alphaproteobacteria</taxon>
        <taxon>Hyphomicrobiales</taxon>
        <taxon>Rhizobiaceae</taxon>
        <taxon>Shinella</taxon>
    </lineage>
</organism>
<dbReference type="Pfam" id="PF00126">
    <property type="entry name" value="HTH_1"/>
    <property type="match status" value="1"/>
</dbReference>
<keyword evidence="6" id="KW-1185">Reference proteome</keyword>
<dbReference type="AlphaFoldDB" id="A0A6N8SQZ2"/>
<comment type="similarity">
    <text evidence="1">Belongs to the LysR transcriptional regulatory family.</text>
</comment>
<dbReference type="PANTHER" id="PTHR30126:SF39">
    <property type="entry name" value="HTH-TYPE TRANSCRIPTIONAL REGULATOR CYSL"/>
    <property type="match status" value="1"/>
</dbReference>
<evidence type="ECO:0000256" key="2">
    <source>
        <dbReference type="ARBA" id="ARBA00023015"/>
    </source>
</evidence>
<dbReference type="PROSITE" id="PS50931">
    <property type="entry name" value="HTH_LYSR"/>
    <property type="match status" value="1"/>
</dbReference>
<dbReference type="RefSeq" id="WP_160862849.1">
    <property type="nucleotide sequence ID" value="NZ_WUMK01000020.1"/>
</dbReference>
<dbReference type="Proteomes" id="UP000435802">
    <property type="component" value="Unassembled WGS sequence"/>
</dbReference>
<name>A0A6N8SQZ2_9HYPH</name>
<dbReference type="Gene3D" id="1.10.10.10">
    <property type="entry name" value="Winged helix-like DNA-binding domain superfamily/Winged helix DNA-binding domain"/>
    <property type="match status" value="1"/>
</dbReference>
<dbReference type="PANTHER" id="PTHR30126">
    <property type="entry name" value="HTH-TYPE TRANSCRIPTIONAL REGULATOR"/>
    <property type="match status" value="1"/>
</dbReference>
<comment type="caution">
    <text evidence="5">The sequence shown here is derived from an EMBL/GenBank/DDBJ whole genome shotgun (WGS) entry which is preliminary data.</text>
</comment>
<protein>
    <submittedName>
        <fullName evidence="5">LysR family transcriptional regulator</fullName>
    </submittedName>
</protein>
<evidence type="ECO:0000259" key="4">
    <source>
        <dbReference type="PROSITE" id="PS50931"/>
    </source>
</evidence>
<dbReference type="GO" id="GO:0003700">
    <property type="term" value="F:DNA-binding transcription factor activity"/>
    <property type="evidence" value="ECO:0007669"/>
    <property type="project" value="InterPro"/>
</dbReference>
<evidence type="ECO:0000313" key="5">
    <source>
        <dbReference type="EMBL" id="MXN49370.1"/>
    </source>
</evidence>
<feature type="domain" description="HTH lysR-type" evidence="4">
    <location>
        <begin position="1"/>
        <end position="60"/>
    </location>
</feature>
<dbReference type="OrthoDB" id="9807765at2"/>
<evidence type="ECO:0000256" key="1">
    <source>
        <dbReference type="ARBA" id="ARBA00009437"/>
    </source>
</evidence>
<dbReference type="EMBL" id="WUMK01000020">
    <property type="protein sequence ID" value="MXN49370.1"/>
    <property type="molecule type" value="Genomic_DNA"/>
</dbReference>
<dbReference type="InterPro" id="IPR036388">
    <property type="entry name" value="WH-like_DNA-bd_sf"/>
</dbReference>
<evidence type="ECO:0000313" key="6">
    <source>
        <dbReference type="Proteomes" id="UP000435802"/>
    </source>
</evidence>
<dbReference type="SUPFAM" id="SSF46785">
    <property type="entry name" value="Winged helix' DNA-binding domain"/>
    <property type="match status" value="1"/>
</dbReference>
<reference evidence="5 6" key="1">
    <citation type="submission" date="2019-12" db="EMBL/GenBank/DDBJ databases">
        <title>Shinella kummerowiae sp. nov., a symbiotic bacterium isolated from root nodules of the herbal legume Kummerowia stipulacea.</title>
        <authorList>
            <person name="Gao J."/>
        </authorList>
    </citation>
    <scope>NUCLEOTIDE SEQUENCE [LARGE SCALE GENOMIC DNA]</scope>
    <source>
        <strain evidence="5 6">CCBAU 25048</strain>
    </source>
</reference>
<evidence type="ECO:0000256" key="3">
    <source>
        <dbReference type="ARBA" id="ARBA00023163"/>
    </source>
</evidence>